<evidence type="ECO:0000313" key="3">
    <source>
        <dbReference type="Proteomes" id="UP000218334"/>
    </source>
</evidence>
<keyword evidence="3" id="KW-1185">Reference proteome</keyword>
<evidence type="ECO:0000259" key="1">
    <source>
        <dbReference type="Pfam" id="PF03732"/>
    </source>
</evidence>
<reference evidence="3" key="1">
    <citation type="journal article" date="2017" name="Nat. Ecol. Evol.">
        <title>Genome expansion and lineage-specific genetic innovations in the forest pathogenic fungi Armillaria.</title>
        <authorList>
            <person name="Sipos G."/>
            <person name="Prasanna A.N."/>
            <person name="Walter M.C."/>
            <person name="O'Connor E."/>
            <person name="Balint B."/>
            <person name="Krizsan K."/>
            <person name="Kiss B."/>
            <person name="Hess J."/>
            <person name="Varga T."/>
            <person name="Slot J."/>
            <person name="Riley R."/>
            <person name="Boka B."/>
            <person name="Rigling D."/>
            <person name="Barry K."/>
            <person name="Lee J."/>
            <person name="Mihaltcheva S."/>
            <person name="LaButti K."/>
            <person name="Lipzen A."/>
            <person name="Waldron R."/>
            <person name="Moloney N.M."/>
            <person name="Sperisen C."/>
            <person name="Kredics L."/>
            <person name="Vagvoelgyi C."/>
            <person name="Patrignani A."/>
            <person name="Fitzpatrick D."/>
            <person name="Nagy I."/>
            <person name="Doyle S."/>
            <person name="Anderson J.B."/>
            <person name="Grigoriev I.V."/>
            <person name="Gueldener U."/>
            <person name="Muensterkoetter M."/>
            <person name="Nagy L.G."/>
        </authorList>
    </citation>
    <scope>NUCLEOTIDE SEQUENCE [LARGE SCALE GENOMIC DNA]</scope>
    <source>
        <strain evidence="3">28-4</strain>
    </source>
</reference>
<name>A0A2H3B8X7_9AGAR</name>
<dbReference type="Proteomes" id="UP000218334">
    <property type="component" value="Unassembled WGS sequence"/>
</dbReference>
<dbReference type="EMBL" id="KZ293437">
    <property type="protein sequence ID" value="PBK67329.1"/>
    <property type="molecule type" value="Genomic_DNA"/>
</dbReference>
<protein>
    <recommendedName>
        <fullName evidence="1">Retrotransposon gag domain-containing protein</fullName>
    </recommendedName>
</protein>
<dbReference type="InterPro" id="IPR005162">
    <property type="entry name" value="Retrotrans_gag_dom"/>
</dbReference>
<feature type="domain" description="Retrotransposon gag" evidence="1">
    <location>
        <begin position="55"/>
        <end position="137"/>
    </location>
</feature>
<sequence length="152" mass="18059">MGDDAPWIGCKPDLIRKPLPFKGDLEDIERFITNCEIYFQVHSTYMWLNPHQVAFASSYFEDKAEEWWILELADLRSRSHQKFRFLLWYSFTKAVHNKFRDPTVEDKQKAKMYALRMGTMTASEYFQELEKFAKKANLCTDTDNRGHMVMAL</sequence>
<dbReference type="Pfam" id="PF03732">
    <property type="entry name" value="Retrotrans_gag"/>
    <property type="match status" value="1"/>
</dbReference>
<organism evidence="2 3">
    <name type="scientific">Armillaria solidipes</name>
    <dbReference type="NCBI Taxonomy" id="1076256"/>
    <lineage>
        <taxon>Eukaryota</taxon>
        <taxon>Fungi</taxon>
        <taxon>Dikarya</taxon>
        <taxon>Basidiomycota</taxon>
        <taxon>Agaricomycotina</taxon>
        <taxon>Agaricomycetes</taxon>
        <taxon>Agaricomycetidae</taxon>
        <taxon>Agaricales</taxon>
        <taxon>Marasmiineae</taxon>
        <taxon>Physalacriaceae</taxon>
        <taxon>Armillaria</taxon>
    </lineage>
</organism>
<evidence type="ECO:0000313" key="2">
    <source>
        <dbReference type="EMBL" id="PBK67329.1"/>
    </source>
</evidence>
<gene>
    <name evidence="2" type="ORF">ARMSODRAFT_1020804</name>
</gene>
<accession>A0A2H3B8X7</accession>
<proteinExistence type="predicted"/>
<dbReference type="AlphaFoldDB" id="A0A2H3B8X7"/>